<accession>A0A1G2CGK8</accession>
<keyword evidence="1" id="KW-0812">Transmembrane</keyword>
<dbReference type="EMBL" id="MHLA01000002">
    <property type="protein sequence ID" value="OGZ00342.1"/>
    <property type="molecule type" value="Genomic_DNA"/>
</dbReference>
<organism evidence="2 3">
    <name type="scientific">Candidatus Liptonbacteria bacterium RIFCSPLOWO2_01_FULL_52_25</name>
    <dbReference type="NCBI Taxonomy" id="1798650"/>
    <lineage>
        <taxon>Bacteria</taxon>
        <taxon>Candidatus Liptoniibacteriota</taxon>
    </lineage>
</organism>
<sequence length="158" mass="18442">MAVETDLNHSQEDIDMRKLVGWFNEQTPAGKRHLMTYLLTLLAMVSIFMYAYLVIKPAERAERQRAAQIQTVRADEDLQSIRDTGPMGRRFIVPLWNGKIAIAGETVEDCELYKNFEWEMRSDGTFVVYRRVRSAMPGNVFYDRRAIMERQLKPYTVS</sequence>
<name>A0A1G2CGK8_9BACT</name>
<evidence type="ECO:0000313" key="3">
    <source>
        <dbReference type="Proteomes" id="UP000178880"/>
    </source>
</evidence>
<keyword evidence="1" id="KW-1133">Transmembrane helix</keyword>
<evidence type="ECO:0000313" key="2">
    <source>
        <dbReference type="EMBL" id="OGZ00342.1"/>
    </source>
</evidence>
<feature type="transmembrane region" description="Helical" evidence="1">
    <location>
        <begin position="34"/>
        <end position="55"/>
    </location>
</feature>
<proteinExistence type="predicted"/>
<protein>
    <submittedName>
        <fullName evidence="2">Uncharacterized protein</fullName>
    </submittedName>
</protein>
<dbReference type="STRING" id="1798650.A2945_00735"/>
<gene>
    <name evidence="2" type="ORF">A2945_00735</name>
</gene>
<comment type="caution">
    <text evidence="2">The sequence shown here is derived from an EMBL/GenBank/DDBJ whole genome shotgun (WGS) entry which is preliminary data.</text>
</comment>
<evidence type="ECO:0000256" key="1">
    <source>
        <dbReference type="SAM" id="Phobius"/>
    </source>
</evidence>
<dbReference type="Proteomes" id="UP000178880">
    <property type="component" value="Unassembled WGS sequence"/>
</dbReference>
<dbReference type="AlphaFoldDB" id="A0A1G2CGK8"/>
<keyword evidence="1" id="KW-0472">Membrane</keyword>
<reference evidence="2 3" key="1">
    <citation type="journal article" date="2016" name="Nat. Commun.">
        <title>Thousands of microbial genomes shed light on interconnected biogeochemical processes in an aquifer system.</title>
        <authorList>
            <person name="Anantharaman K."/>
            <person name="Brown C.T."/>
            <person name="Hug L.A."/>
            <person name="Sharon I."/>
            <person name="Castelle C.J."/>
            <person name="Probst A.J."/>
            <person name="Thomas B.C."/>
            <person name="Singh A."/>
            <person name="Wilkins M.J."/>
            <person name="Karaoz U."/>
            <person name="Brodie E.L."/>
            <person name="Williams K.H."/>
            <person name="Hubbard S.S."/>
            <person name="Banfield J.F."/>
        </authorList>
    </citation>
    <scope>NUCLEOTIDE SEQUENCE [LARGE SCALE GENOMIC DNA]</scope>
</reference>